<organism evidence="2 3">
    <name type="scientific">Lacrimispora xylanolytica</name>
    <dbReference type="NCBI Taxonomy" id="29375"/>
    <lineage>
        <taxon>Bacteria</taxon>
        <taxon>Bacillati</taxon>
        <taxon>Bacillota</taxon>
        <taxon>Clostridia</taxon>
        <taxon>Lachnospirales</taxon>
        <taxon>Lachnospiraceae</taxon>
        <taxon>Lacrimispora</taxon>
    </lineage>
</organism>
<feature type="transmembrane region" description="Helical" evidence="1">
    <location>
        <begin position="147"/>
        <end position="163"/>
    </location>
</feature>
<keyword evidence="1" id="KW-0812">Transmembrane</keyword>
<name>A0ABY7AC06_9FIRM</name>
<evidence type="ECO:0000256" key="1">
    <source>
        <dbReference type="SAM" id="Phobius"/>
    </source>
</evidence>
<feature type="transmembrane region" description="Helical" evidence="1">
    <location>
        <begin position="105"/>
        <end position="127"/>
    </location>
</feature>
<reference evidence="2" key="1">
    <citation type="submission" date="2022-11" db="EMBL/GenBank/DDBJ databases">
        <title>Lacrimispora xylanolytica sy1, complete genome.</title>
        <authorList>
            <person name="Choi S."/>
        </authorList>
    </citation>
    <scope>NUCLEOTIDE SEQUENCE</scope>
    <source>
        <strain evidence="2">Sy1</strain>
    </source>
</reference>
<keyword evidence="1" id="KW-1133">Transmembrane helix</keyword>
<evidence type="ECO:0000313" key="3">
    <source>
        <dbReference type="Proteomes" id="UP001163115"/>
    </source>
</evidence>
<dbReference type="EMBL" id="CP113524">
    <property type="protein sequence ID" value="WAJ23083.1"/>
    <property type="molecule type" value="Genomic_DNA"/>
</dbReference>
<protein>
    <submittedName>
        <fullName evidence="2">ABC transporter permease</fullName>
    </submittedName>
</protein>
<dbReference type="Proteomes" id="UP001163115">
    <property type="component" value="Chromosome"/>
</dbReference>
<feature type="transmembrane region" description="Helical" evidence="1">
    <location>
        <begin position="66"/>
        <end position="84"/>
    </location>
</feature>
<keyword evidence="1" id="KW-0472">Membrane</keyword>
<evidence type="ECO:0000313" key="2">
    <source>
        <dbReference type="EMBL" id="WAJ23083.1"/>
    </source>
</evidence>
<keyword evidence="3" id="KW-1185">Reference proteome</keyword>
<feature type="transmembrane region" description="Helical" evidence="1">
    <location>
        <begin position="6"/>
        <end position="27"/>
    </location>
</feature>
<sequence length="187" mass="21442">MGMTIYHRIICFFLFSFLGYLLECVVLSYENKRPVINRGFGHGPFCIIYGFGAMGAMILLKPLSDNLILLYIATTLMATTMELITARMMIKLFGSFWWDYSRKPFNYKGIICLESSVAWGFLGIFYFRFLDGFVSQMAGVVPEGLERMVALSLLAFYIADFIYTMRLQLKSSCDEDDATMIGRLKVY</sequence>
<gene>
    <name evidence="2" type="ORF">OW255_16140</name>
</gene>
<dbReference type="Pfam" id="PF06541">
    <property type="entry name" value="ABC_trans_CmpB"/>
    <property type="match status" value="1"/>
</dbReference>
<proteinExistence type="predicted"/>
<dbReference type="InterPro" id="IPR010540">
    <property type="entry name" value="CmpB_TMEM229"/>
</dbReference>
<accession>A0ABY7AC06</accession>
<feature type="transmembrane region" description="Helical" evidence="1">
    <location>
        <begin position="39"/>
        <end position="60"/>
    </location>
</feature>